<evidence type="ECO:0000256" key="6">
    <source>
        <dbReference type="ARBA" id="ARBA00023139"/>
    </source>
</evidence>
<sequence length="423" mass="46203">MVRASLFGEVVRSGSRGRWAISVVLVWGLSTSAVARELGIEEAMQAAVSSNPTYTAGSREIGIAQGLRQQAGLLRNPTLSWQQEGTESRNRTTTIGLTQPFELGGKRGARVELAERGQDVAALSVEEQRNALRGDVIAGFYSALRAQERERLALQSVELAERGVKAAQGRVHAGKAPPLEANRAQVQLAEVKLEQERAARDRADAYQNLAVLMGLPRPDFTSVLSETGKSLPELPSDTALLGRIGDSASLRLAQSRIDQSEAALRLARTQRIPDLDVTVGTQEAVEQGTRDRIAVVGVSLPLPLFDRNQGNILAESRRADQARDLRNATELRLRQETQQALQQWGTAQMEVNAFRQTILPTAQTAVESATRGFEMGKFGFLEVLDAQRTLITARDQYLQALAQVSDAWGRIERVYGDVNSTAR</sequence>
<dbReference type="EMBL" id="CP049141">
    <property type="protein sequence ID" value="QIE91112.1"/>
    <property type="molecule type" value="Genomic_DNA"/>
</dbReference>
<gene>
    <name evidence="9" type="ORF">G5B91_32670</name>
</gene>
<dbReference type="InterPro" id="IPR003423">
    <property type="entry name" value="OMP_efflux"/>
</dbReference>
<dbReference type="InterPro" id="IPR010131">
    <property type="entry name" value="MdtP/NodT-like"/>
</dbReference>
<keyword evidence="6" id="KW-0564">Palmitate</keyword>
<keyword evidence="7" id="KW-0998">Cell outer membrane</keyword>
<dbReference type="KEGG" id="pnt:G5B91_32670"/>
<evidence type="ECO:0000256" key="2">
    <source>
        <dbReference type="ARBA" id="ARBA00007613"/>
    </source>
</evidence>
<dbReference type="Pfam" id="PF02321">
    <property type="entry name" value="OEP"/>
    <property type="match status" value="2"/>
</dbReference>
<dbReference type="GO" id="GO:0016020">
    <property type="term" value="C:membrane"/>
    <property type="evidence" value="ECO:0007669"/>
    <property type="project" value="UniProtKB-SubCell"/>
</dbReference>
<evidence type="ECO:0000313" key="10">
    <source>
        <dbReference type="Proteomes" id="UP000501063"/>
    </source>
</evidence>
<evidence type="ECO:0000256" key="3">
    <source>
        <dbReference type="ARBA" id="ARBA00022452"/>
    </source>
</evidence>
<accession>A0A6G6J763</accession>
<geneLocation type="plasmid" evidence="10">
    <name>ppnihbp1_2</name>
</geneLocation>
<organism evidence="9 10">
    <name type="scientific">Pseudomonas nitroreducens</name>
    <dbReference type="NCBI Taxonomy" id="46680"/>
    <lineage>
        <taxon>Bacteria</taxon>
        <taxon>Pseudomonadati</taxon>
        <taxon>Pseudomonadota</taxon>
        <taxon>Gammaproteobacteria</taxon>
        <taxon>Pseudomonadales</taxon>
        <taxon>Pseudomonadaceae</taxon>
        <taxon>Pseudomonas</taxon>
    </lineage>
</organism>
<dbReference type="PANTHER" id="PTHR30203:SF24">
    <property type="entry name" value="BLR4935 PROTEIN"/>
    <property type="match status" value="1"/>
</dbReference>
<reference evidence="9 10" key="1">
    <citation type="submission" date="2020-02" db="EMBL/GenBank/DDBJ databases">
        <title>Integrative conjugative elements (ICEs) and plasmids drive adaptation of Pseudomonas nitroreducens strain HBP1 to wastewater environment.</title>
        <authorList>
            <person name="Sentchilo V."/>
            <person name="Carraro N."/>
            <person name="Bertelli C."/>
            <person name="van der Meer J.R."/>
        </authorList>
    </citation>
    <scope>NUCLEOTIDE SEQUENCE [LARGE SCALE GENOMIC DNA]</scope>
    <source>
        <strain evidence="9 10">HBP1</strain>
        <plasmid evidence="10">ppnihbp1_2</plasmid>
    </source>
</reference>
<dbReference type="SUPFAM" id="SSF56954">
    <property type="entry name" value="Outer membrane efflux proteins (OEP)"/>
    <property type="match status" value="1"/>
</dbReference>
<evidence type="ECO:0000256" key="4">
    <source>
        <dbReference type="ARBA" id="ARBA00022692"/>
    </source>
</evidence>
<comment type="similarity">
    <text evidence="2">Belongs to the outer membrane factor (OMF) (TC 1.B.17) family.</text>
</comment>
<keyword evidence="4" id="KW-0812">Transmembrane</keyword>
<evidence type="ECO:0000256" key="5">
    <source>
        <dbReference type="ARBA" id="ARBA00023136"/>
    </source>
</evidence>
<keyword evidence="8" id="KW-0449">Lipoprotein</keyword>
<evidence type="ECO:0000256" key="8">
    <source>
        <dbReference type="ARBA" id="ARBA00023288"/>
    </source>
</evidence>
<keyword evidence="9" id="KW-0614">Plasmid</keyword>
<protein>
    <submittedName>
        <fullName evidence="9">TolC family protein</fullName>
    </submittedName>
</protein>
<dbReference type="PANTHER" id="PTHR30203">
    <property type="entry name" value="OUTER MEMBRANE CATION EFFLUX PROTEIN"/>
    <property type="match status" value="1"/>
</dbReference>
<dbReference type="RefSeq" id="WP_081754056.1">
    <property type="nucleotide sequence ID" value="NZ_CP049141.1"/>
</dbReference>
<proteinExistence type="inferred from homology"/>
<dbReference type="Gene3D" id="1.20.1600.10">
    <property type="entry name" value="Outer membrane efflux proteins (OEP)"/>
    <property type="match status" value="1"/>
</dbReference>
<evidence type="ECO:0000256" key="7">
    <source>
        <dbReference type="ARBA" id="ARBA00023237"/>
    </source>
</evidence>
<keyword evidence="5" id="KW-0472">Membrane</keyword>
<dbReference type="AlphaFoldDB" id="A0A6G6J763"/>
<dbReference type="Proteomes" id="UP000501063">
    <property type="component" value="Plasmid pPniHBP1_2"/>
</dbReference>
<name>A0A6G6J763_PSENT</name>
<comment type="subcellular location">
    <subcellularLocation>
        <location evidence="1">Cell outer membrane</location>
    </subcellularLocation>
</comment>
<evidence type="ECO:0000313" key="9">
    <source>
        <dbReference type="EMBL" id="QIE91112.1"/>
    </source>
</evidence>
<dbReference type="GO" id="GO:0015562">
    <property type="term" value="F:efflux transmembrane transporter activity"/>
    <property type="evidence" value="ECO:0007669"/>
    <property type="project" value="InterPro"/>
</dbReference>
<evidence type="ECO:0000256" key="1">
    <source>
        <dbReference type="ARBA" id="ARBA00004442"/>
    </source>
</evidence>
<keyword evidence="3" id="KW-1134">Transmembrane beta strand</keyword>